<dbReference type="OrthoDB" id="1838760at2759"/>
<feature type="region of interest" description="Disordered" evidence="1">
    <location>
        <begin position="57"/>
        <end position="87"/>
    </location>
</feature>
<sequence length="227" mass="25916">MTRLDRHFGLLNTSAQSSLLTLMCQMSPQGISSMLHMRIIESRHEFDPLQYRLARATDEDDSLDIPDDIPSFHEDPPSPPSPSHRKNIPTSLWVKRIHDFHVILDHDHSNHDIDHHDNLFAWRYNCGIQPLPPPSPLPSSTCASFTMTMNPLSLLPDHKASECPTYSFKKTSLQAEERKYDTEPVEKFSSTAIIDDDDVNEQETSSDTVCKYSPFCDIEYDMNNDGI</sequence>
<protein>
    <submittedName>
        <fullName evidence="2">Uncharacterized protein</fullName>
    </submittedName>
</protein>
<accession>A0A2P5YBS1</accession>
<dbReference type="EMBL" id="KZ663397">
    <property type="protein sequence ID" value="PPS13027.1"/>
    <property type="molecule type" value="Genomic_DNA"/>
</dbReference>
<organism evidence="2 3">
    <name type="scientific">Gossypium barbadense</name>
    <name type="common">Sea Island cotton</name>
    <name type="synonym">Hibiscus barbadensis</name>
    <dbReference type="NCBI Taxonomy" id="3634"/>
    <lineage>
        <taxon>Eukaryota</taxon>
        <taxon>Viridiplantae</taxon>
        <taxon>Streptophyta</taxon>
        <taxon>Embryophyta</taxon>
        <taxon>Tracheophyta</taxon>
        <taxon>Spermatophyta</taxon>
        <taxon>Magnoliopsida</taxon>
        <taxon>eudicotyledons</taxon>
        <taxon>Gunneridae</taxon>
        <taxon>Pentapetalae</taxon>
        <taxon>rosids</taxon>
        <taxon>malvids</taxon>
        <taxon>Malvales</taxon>
        <taxon>Malvaceae</taxon>
        <taxon>Malvoideae</taxon>
        <taxon>Gossypium</taxon>
    </lineage>
</organism>
<reference evidence="2 3" key="1">
    <citation type="submission" date="2015-01" db="EMBL/GenBank/DDBJ databases">
        <title>Genome of allotetraploid Gossypium barbadense reveals genomic plasticity and fiber elongation in cotton evolution.</title>
        <authorList>
            <person name="Chen X."/>
            <person name="Liu X."/>
            <person name="Zhao B."/>
            <person name="Zheng H."/>
            <person name="Hu Y."/>
            <person name="Lu G."/>
            <person name="Yang C."/>
            <person name="Chen J."/>
            <person name="Shan C."/>
            <person name="Zhang L."/>
            <person name="Zhou Y."/>
            <person name="Wang L."/>
            <person name="Guo W."/>
            <person name="Bai Y."/>
            <person name="Ruan J."/>
            <person name="Shangguan X."/>
            <person name="Mao Y."/>
            <person name="Jiang J."/>
            <person name="Zhu Y."/>
            <person name="Lei J."/>
            <person name="Kang H."/>
            <person name="Chen S."/>
            <person name="He X."/>
            <person name="Wang R."/>
            <person name="Wang Y."/>
            <person name="Chen J."/>
            <person name="Wang L."/>
            <person name="Yu S."/>
            <person name="Wang B."/>
            <person name="Wei J."/>
            <person name="Song S."/>
            <person name="Lu X."/>
            <person name="Gao Z."/>
            <person name="Gu W."/>
            <person name="Deng X."/>
            <person name="Ma D."/>
            <person name="Wang S."/>
            <person name="Liang W."/>
            <person name="Fang L."/>
            <person name="Cai C."/>
            <person name="Zhu X."/>
            <person name="Zhou B."/>
            <person name="Zhang Y."/>
            <person name="Chen Z."/>
            <person name="Xu S."/>
            <person name="Zhu R."/>
            <person name="Wang S."/>
            <person name="Zhang T."/>
            <person name="Zhao G."/>
        </authorList>
    </citation>
    <scope>NUCLEOTIDE SEQUENCE [LARGE SCALE GENOMIC DNA]</scope>
    <source>
        <strain evidence="3">cv. Xinhai21</strain>
        <tissue evidence="2">Leaf</tissue>
    </source>
</reference>
<dbReference type="Proteomes" id="UP000239757">
    <property type="component" value="Unassembled WGS sequence"/>
</dbReference>
<evidence type="ECO:0000313" key="2">
    <source>
        <dbReference type="EMBL" id="PPS13027.1"/>
    </source>
</evidence>
<evidence type="ECO:0000313" key="3">
    <source>
        <dbReference type="Proteomes" id="UP000239757"/>
    </source>
</evidence>
<proteinExistence type="predicted"/>
<gene>
    <name evidence="2" type="ORF">GOBAR_AA07615</name>
</gene>
<evidence type="ECO:0000256" key="1">
    <source>
        <dbReference type="SAM" id="MobiDB-lite"/>
    </source>
</evidence>
<name>A0A2P5YBS1_GOSBA</name>
<dbReference type="AlphaFoldDB" id="A0A2P5YBS1"/>
<feature type="compositionally biased region" description="Acidic residues" evidence="1">
    <location>
        <begin position="58"/>
        <end position="67"/>
    </location>
</feature>